<evidence type="ECO:0000313" key="3">
    <source>
        <dbReference type="EMBL" id="EJK76136.1"/>
    </source>
</evidence>
<feature type="region of interest" description="Disordered" evidence="1">
    <location>
        <begin position="46"/>
        <end position="92"/>
    </location>
</feature>
<comment type="caution">
    <text evidence="3">The sequence shown here is derived from an EMBL/GenBank/DDBJ whole genome shotgun (WGS) entry which is preliminary data.</text>
</comment>
<feature type="chain" id="PRO_5003838117" evidence="2">
    <location>
        <begin position="17"/>
        <end position="315"/>
    </location>
</feature>
<accession>K0TME5</accession>
<dbReference type="OrthoDB" id="10442787at2759"/>
<reference evidence="3 4" key="1">
    <citation type="journal article" date="2012" name="Genome Biol.">
        <title>Genome and low-iron response of an oceanic diatom adapted to chronic iron limitation.</title>
        <authorList>
            <person name="Lommer M."/>
            <person name="Specht M."/>
            <person name="Roy A.S."/>
            <person name="Kraemer L."/>
            <person name="Andreson R."/>
            <person name="Gutowska M.A."/>
            <person name="Wolf J."/>
            <person name="Bergner S.V."/>
            <person name="Schilhabel M.B."/>
            <person name="Klostermeier U.C."/>
            <person name="Beiko R.G."/>
            <person name="Rosenstiel P."/>
            <person name="Hippler M."/>
            <person name="Laroche J."/>
        </authorList>
    </citation>
    <scope>NUCLEOTIDE SEQUENCE [LARGE SCALE GENOMIC DNA]</scope>
    <source>
        <strain evidence="3 4">CCMP1005</strain>
    </source>
</reference>
<gene>
    <name evidence="3" type="ORF">THAOC_02117</name>
</gene>
<dbReference type="AlphaFoldDB" id="K0TME5"/>
<keyword evidence="2" id="KW-0732">Signal</keyword>
<dbReference type="EMBL" id="AGNL01002516">
    <property type="protein sequence ID" value="EJK76136.1"/>
    <property type="molecule type" value="Genomic_DNA"/>
</dbReference>
<evidence type="ECO:0000256" key="2">
    <source>
        <dbReference type="SAM" id="SignalP"/>
    </source>
</evidence>
<protein>
    <submittedName>
        <fullName evidence="3">Uncharacterized protein</fullName>
    </submittedName>
</protein>
<dbReference type="eggNOG" id="ENOG502T46W">
    <property type="taxonomic scope" value="Eukaryota"/>
</dbReference>
<organism evidence="3 4">
    <name type="scientific">Thalassiosira oceanica</name>
    <name type="common">Marine diatom</name>
    <dbReference type="NCBI Taxonomy" id="159749"/>
    <lineage>
        <taxon>Eukaryota</taxon>
        <taxon>Sar</taxon>
        <taxon>Stramenopiles</taxon>
        <taxon>Ochrophyta</taxon>
        <taxon>Bacillariophyta</taxon>
        <taxon>Coscinodiscophyceae</taxon>
        <taxon>Thalassiosirophycidae</taxon>
        <taxon>Thalassiosirales</taxon>
        <taxon>Thalassiosiraceae</taxon>
        <taxon>Thalassiosira</taxon>
    </lineage>
</organism>
<feature type="signal peptide" evidence="2">
    <location>
        <begin position="1"/>
        <end position="16"/>
    </location>
</feature>
<proteinExistence type="predicted"/>
<evidence type="ECO:0000313" key="4">
    <source>
        <dbReference type="Proteomes" id="UP000266841"/>
    </source>
</evidence>
<name>K0TME5_THAOC</name>
<keyword evidence="4" id="KW-1185">Reference proteome</keyword>
<feature type="compositionally biased region" description="Basic and acidic residues" evidence="1">
    <location>
        <begin position="77"/>
        <end position="86"/>
    </location>
</feature>
<sequence length="315" mass="34345">MNVIAPALILLGLALATSDTVASSSATRLGHSQHFATEVSPPAELITPLRSLKKEEKKKKRTKGNAHGSVSSNVDSTVEHDNETENPRLPAIPYSPRFVIPESMDFGDDWNHGSTAVSAPKSGVIEFNVPDQARVGDTVFLFLSRTDGVLPLRLDKWTRAAECFKSTNRQKKCLRAVHCIERNGPYCQAFKRDNIGGSGKDLGTVVFYRHLKAEDPGCWKIELPGKTTTWLTAISVSGVNKDKPIKRASGVSCDEEWESVFPNVYGEEGDVLLLSQCFDDQAAKSAFLPPQGTDLLGFTNASDEVRIRLSVSSLG</sequence>
<dbReference type="Proteomes" id="UP000266841">
    <property type="component" value="Unassembled WGS sequence"/>
</dbReference>
<evidence type="ECO:0000256" key="1">
    <source>
        <dbReference type="SAM" id="MobiDB-lite"/>
    </source>
</evidence>